<organism evidence="2">
    <name type="scientific">Nocardia globerula</name>
    <dbReference type="NCBI Taxonomy" id="1818"/>
    <lineage>
        <taxon>Bacteria</taxon>
        <taxon>Bacillati</taxon>
        <taxon>Actinomycetota</taxon>
        <taxon>Actinomycetes</taxon>
        <taxon>Mycobacteriales</taxon>
        <taxon>Nocardiaceae</taxon>
        <taxon>Nocardia</taxon>
    </lineage>
</organism>
<gene>
    <name evidence="2" type="ORF">FNL38_1202</name>
</gene>
<comment type="caution">
    <text evidence="2">The sequence shown here is derived from an EMBL/GenBank/DDBJ whole genome shotgun (WGS) entry which is preliminary data.</text>
</comment>
<evidence type="ECO:0000256" key="1">
    <source>
        <dbReference type="SAM" id="MobiDB-lite"/>
    </source>
</evidence>
<proteinExistence type="predicted"/>
<feature type="region of interest" description="Disordered" evidence="1">
    <location>
        <begin position="1"/>
        <end position="21"/>
    </location>
</feature>
<dbReference type="EMBL" id="VNIQ01000020">
    <property type="protein sequence ID" value="TYQ00498.1"/>
    <property type="molecule type" value="Genomic_DNA"/>
</dbReference>
<dbReference type="AlphaFoldDB" id="A0A652YGP8"/>
<evidence type="ECO:0000313" key="2">
    <source>
        <dbReference type="EMBL" id="TYQ00498.1"/>
    </source>
</evidence>
<reference evidence="2" key="1">
    <citation type="submission" date="2019-07" db="EMBL/GenBank/DDBJ databases">
        <title>Genomic Encyclopedia of Type Strains, Phase IV (KMG-IV): sequencing the most valuable type-strain genomes for metagenomic binning, comparative biology and taxonomic classification.</title>
        <authorList>
            <person name="Goeker M."/>
        </authorList>
    </citation>
    <scope>NUCLEOTIDE SEQUENCE</scope>
    <source>
        <strain evidence="2">DSM 44596</strain>
    </source>
</reference>
<name>A0A652YGP8_NOCGL</name>
<protein>
    <submittedName>
        <fullName evidence="2">Uncharacterized protein</fullName>
    </submittedName>
</protein>
<feature type="compositionally biased region" description="Basic residues" evidence="1">
    <location>
        <begin position="8"/>
        <end position="17"/>
    </location>
</feature>
<sequence>MLRVASGYRRRPRRGSTRHPDDLRNYFRILEYFQPIQTYKYIRLFYLQLMNRYIRILTFDYKTTIVFM</sequence>
<accession>A0A652YGP8</accession>